<dbReference type="EMBL" id="AHAE01000076">
    <property type="protein sequence ID" value="EJZ81453.1"/>
    <property type="molecule type" value="Genomic_DNA"/>
</dbReference>
<keyword evidence="3" id="KW-1185">Reference proteome</keyword>
<gene>
    <name evidence="1" type="ORF">BN46_1362</name>
    <name evidence="2" type="ORF">HMPREF9719_01640</name>
</gene>
<dbReference type="HOGENOM" id="CLU_036718_0_0_11"/>
<dbReference type="PANTHER" id="PTHR38442">
    <property type="entry name" value="INNER MEMBRANE PROTEIN-RELATED"/>
    <property type="match status" value="1"/>
</dbReference>
<comment type="caution">
    <text evidence="1">The sequence shown here is derived from an EMBL/GenBank/DDBJ whole genome shotgun (WGS) entry which is preliminary data.</text>
</comment>
<dbReference type="EMBL" id="CAJZ01000201">
    <property type="protein sequence ID" value="CCI84078.1"/>
    <property type="molecule type" value="Genomic_DNA"/>
</dbReference>
<dbReference type="AlphaFoldDB" id="I7IXU9"/>
<name>I7IXU9_9CORY</name>
<dbReference type="Proteomes" id="UP000011016">
    <property type="component" value="Unassembled WGS sequence"/>
</dbReference>
<dbReference type="PANTHER" id="PTHR38442:SF1">
    <property type="entry name" value="INNER MEMBRANE PROTEIN"/>
    <property type="match status" value="1"/>
</dbReference>
<sequence>MAVGDTPGLANEAGRRRELKRHKAGVTALLAVAAAIYLAAEVAESRGAGGAWLGYVSAAAEAGMVGGLADWFAVTALFRRPLGLPIPHTALIPRKKDQLGDALTGFVRDNFLKPDLVTNKVEAAGLPREAGRWLAERPHAEQAAATIAALARRALAALDREAIGEAAFALASRKAAEPTWAPPLGRGLEQFHEAGKTEPLIQAFLDWALIQARGSRDTIVSLVEERRPSWAPRFLDGFVGDRVYREAVRWLGDVASNAEHPARVELRRRIRQLAWDLQRDPETIVKVEEWKREALSSAAVRDAFDDALALGWEALDEALAERDSPLRRRLADDLARLGGRLAEGGELSESANRRLAGAVRYLAERYGAQLTGIISETVRGWDAREATDKMELLVGKDLQFIRLNGTIVGALAGLVIYTVTQILV</sequence>
<evidence type="ECO:0000313" key="4">
    <source>
        <dbReference type="Proteomes" id="UP000011016"/>
    </source>
</evidence>
<evidence type="ECO:0000313" key="3">
    <source>
        <dbReference type="Proteomes" id="UP000006078"/>
    </source>
</evidence>
<dbReference type="InterPro" id="IPR007383">
    <property type="entry name" value="DUF445"/>
</dbReference>
<reference evidence="2 3" key="2">
    <citation type="submission" date="2012-08" db="EMBL/GenBank/DDBJ databases">
        <title>The Genome Sequence of Turicella otitidis ATCC 51513.</title>
        <authorList>
            <consortium name="The Broad Institute Genome Sequencing Platform"/>
            <person name="Earl A."/>
            <person name="Ward D."/>
            <person name="Feldgarden M."/>
            <person name="Gevers D."/>
            <person name="Huys G."/>
            <person name="Walker B."/>
            <person name="Young S.K."/>
            <person name="Zeng Q."/>
            <person name="Gargeya S."/>
            <person name="Fitzgerald M."/>
            <person name="Haas B."/>
            <person name="Abouelleil A."/>
            <person name="Alvarado L."/>
            <person name="Arachchi H.M."/>
            <person name="Berlin A.M."/>
            <person name="Chapman S.B."/>
            <person name="Goldberg J."/>
            <person name="Griggs A."/>
            <person name="Gujja S."/>
            <person name="Hansen M."/>
            <person name="Howarth C."/>
            <person name="Imamovic A."/>
            <person name="Larimer J."/>
            <person name="McCowen C."/>
            <person name="Montmayeur A."/>
            <person name="Murphy C."/>
            <person name="Neiman D."/>
            <person name="Pearson M."/>
            <person name="Priest M."/>
            <person name="Roberts A."/>
            <person name="Saif S."/>
            <person name="Shea T."/>
            <person name="Sisk P."/>
            <person name="Sykes S."/>
            <person name="Wortman J."/>
            <person name="Nusbaum C."/>
            <person name="Birren B."/>
        </authorList>
    </citation>
    <scope>NUCLEOTIDE SEQUENCE [LARGE SCALE GENOMIC DNA]</scope>
    <source>
        <strain evidence="2 3">ATCC 51513</strain>
    </source>
</reference>
<evidence type="ECO:0000313" key="1">
    <source>
        <dbReference type="EMBL" id="CCI84078.1"/>
    </source>
</evidence>
<dbReference type="RefSeq" id="WP_004601530.1">
    <property type="nucleotide sequence ID" value="NZ_HF541868.1"/>
</dbReference>
<dbReference type="STRING" id="29321.AAV33_05545"/>
<evidence type="ECO:0000313" key="2">
    <source>
        <dbReference type="EMBL" id="EJZ81453.1"/>
    </source>
</evidence>
<protein>
    <submittedName>
        <fullName evidence="1">Uncharacterized protein</fullName>
    </submittedName>
</protein>
<organism evidence="1 4">
    <name type="scientific">Corynebacterium otitidis ATCC 51513</name>
    <dbReference type="NCBI Taxonomy" id="883169"/>
    <lineage>
        <taxon>Bacteria</taxon>
        <taxon>Bacillati</taxon>
        <taxon>Actinomycetota</taxon>
        <taxon>Actinomycetes</taxon>
        <taxon>Mycobacteriales</taxon>
        <taxon>Corynebacteriaceae</taxon>
        <taxon>Corynebacterium</taxon>
    </lineage>
</organism>
<dbReference type="OrthoDB" id="9769590at2"/>
<dbReference type="Proteomes" id="UP000006078">
    <property type="component" value="Unassembled WGS sequence"/>
</dbReference>
<reference evidence="1 4" key="1">
    <citation type="journal article" date="2012" name="J. Bacteriol.">
        <title>Draft Genome Sequence of Turicella otitidis ATCC 51513, Isolated from Middle Ear Fluid from a Child with Otitis Media.</title>
        <authorList>
            <person name="Brinkrolf K."/>
            <person name="Schneider J."/>
            <person name="Knecht M."/>
            <person name="Ruckert C."/>
            <person name="Tauch A."/>
        </authorList>
    </citation>
    <scope>NUCLEOTIDE SEQUENCE [LARGE SCALE GENOMIC DNA]</scope>
    <source>
        <strain evidence="1 4">ATCC 51513</strain>
    </source>
</reference>
<dbReference type="GO" id="GO:0005886">
    <property type="term" value="C:plasma membrane"/>
    <property type="evidence" value="ECO:0007669"/>
    <property type="project" value="TreeGrafter"/>
</dbReference>
<dbReference type="PATRIC" id="fig|883169.3.peg.1580"/>
<dbReference type="eggNOG" id="COG2733">
    <property type="taxonomic scope" value="Bacteria"/>
</dbReference>
<accession>I7IXU9</accession>
<dbReference type="Pfam" id="PF04286">
    <property type="entry name" value="DUF445"/>
    <property type="match status" value="1"/>
</dbReference>
<proteinExistence type="predicted"/>